<proteinExistence type="predicted"/>
<feature type="domain" description="GAF" evidence="1">
    <location>
        <begin position="33"/>
        <end position="177"/>
    </location>
</feature>
<comment type="caution">
    <text evidence="2">The sequence shown here is derived from an EMBL/GenBank/DDBJ whole genome shotgun (WGS) entry which is preliminary data.</text>
</comment>
<dbReference type="SMART" id="SM00065">
    <property type="entry name" value="GAF"/>
    <property type="match status" value="1"/>
</dbReference>
<keyword evidence="3" id="KW-1185">Reference proteome</keyword>
<dbReference type="Gene3D" id="3.30.450.40">
    <property type="match status" value="1"/>
</dbReference>
<dbReference type="SUPFAM" id="SSF55781">
    <property type="entry name" value="GAF domain-like"/>
    <property type="match status" value="1"/>
</dbReference>
<name>A0ABQ1THL9_9BACT</name>
<sequence length="255" mass="28050">MHFVPMLLQGVSSSDTEKQRLSALRPYQAMVQSRQQVYQEVARLTAKIFLAPTVLLSLVDADDVIHAGTTGLPNLAASLPREECICATAVYQPGTTVLPDLQLFPCSWVRPELLAERGVRAYAGHPLQTVAGQPIGVLCLIDQKARAFSAEDQLELQRLAAVSMRILDLQLALEHEPEQGPAVWQAIHHRIALSIQRIGTLTALSQWEASPETPAARSYRTSMHEERLLITQEIDREISIAFAQLNTGSARMGVA</sequence>
<accession>A0ABQ1THL9</accession>
<dbReference type="InterPro" id="IPR003018">
    <property type="entry name" value="GAF"/>
</dbReference>
<dbReference type="PANTHER" id="PTHR43102:SF2">
    <property type="entry name" value="GAF DOMAIN-CONTAINING PROTEIN"/>
    <property type="match status" value="1"/>
</dbReference>
<dbReference type="Pfam" id="PF01590">
    <property type="entry name" value="GAF"/>
    <property type="match status" value="1"/>
</dbReference>
<dbReference type="PANTHER" id="PTHR43102">
    <property type="entry name" value="SLR1143 PROTEIN"/>
    <property type="match status" value="1"/>
</dbReference>
<gene>
    <name evidence="2" type="ORF">GCM10011383_00400</name>
</gene>
<evidence type="ECO:0000313" key="2">
    <source>
        <dbReference type="EMBL" id="GGE93628.1"/>
    </source>
</evidence>
<evidence type="ECO:0000313" key="3">
    <source>
        <dbReference type="Proteomes" id="UP000632273"/>
    </source>
</evidence>
<reference evidence="3" key="1">
    <citation type="journal article" date="2019" name="Int. J. Syst. Evol. Microbiol.">
        <title>The Global Catalogue of Microorganisms (GCM) 10K type strain sequencing project: providing services to taxonomists for standard genome sequencing and annotation.</title>
        <authorList>
            <consortium name="The Broad Institute Genomics Platform"/>
            <consortium name="The Broad Institute Genome Sequencing Center for Infectious Disease"/>
            <person name="Wu L."/>
            <person name="Ma J."/>
        </authorList>
    </citation>
    <scope>NUCLEOTIDE SEQUENCE [LARGE SCALE GENOMIC DNA]</scope>
    <source>
        <strain evidence="3">CGMCC 1.15197</strain>
    </source>
</reference>
<dbReference type="EMBL" id="BMHT01000001">
    <property type="protein sequence ID" value="GGE93628.1"/>
    <property type="molecule type" value="Genomic_DNA"/>
</dbReference>
<dbReference type="InterPro" id="IPR029016">
    <property type="entry name" value="GAF-like_dom_sf"/>
</dbReference>
<protein>
    <recommendedName>
        <fullName evidence="1">GAF domain-containing protein</fullName>
    </recommendedName>
</protein>
<dbReference type="Proteomes" id="UP000632273">
    <property type="component" value="Unassembled WGS sequence"/>
</dbReference>
<evidence type="ECO:0000259" key="1">
    <source>
        <dbReference type="SMART" id="SM00065"/>
    </source>
</evidence>
<organism evidence="2 3">
    <name type="scientific">Hymenobacter cavernae</name>
    <dbReference type="NCBI Taxonomy" id="2044852"/>
    <lineage>
        <taxon>Bacteria</taxon>
        <taxon>Pseudomonadati</taxon>
        <taxon>Bacteroidota</taxon>
        <taxon>Cytophagia</taxon>
        <taxon>Cytophagales</taxon>
        <taxon>Hymenobacteraceae</taxon>
        <taxon>Hymenobacter</taxon>
    </lineage>
</organism>